<reference evidence="11 12" key="1">
    <citation type="journal article" date="2019" name="Nat. Ecol. Evol.">
        <title>Megaphylogeny resolves global patterns of mushroom evolution.</title>
        <authorList>
            <person name="Varga T."/>
            <person name="Krizsan K."/>
            <person name="Foldi C."/>
            <person name="Dima B."/>
            <person name="Sanchez-Garcia M."/>
            <person name="Sanchez-Ramirez S."/>
            <person name="Szollosi G.J."/>
            <person name="Szarkandi J.G."/>
            <person name="Papp V."/>
            <person name="Albert L."/>
            <person name="Andreopoulos W."/>
            <person name="Angelini C."/>
            <person name="Antonin V."/>
            <person name="Barry K.W."/>
            <person name="Bougher N.L."/>
            <person name="Buchanan P."/>
            <person name="Buyck B."/>
            <person name="Bense V."/>
            <person name="Catcheside P."/>
            <person name="Chovatia M."/>
            <person name="Cooper J."/>
            <person name="Damon W."/>
            <person name="Desjardin D."/>
            <person name="Finy P."/>
            <person name="Geml J."/>
            <person name="Haridas S."/>
            <person name="Hughes K."/>
            <person name="Justo A."/>
            <person name="Karasinski D."/>
            <person name="Kautmanova I."/>
            <person name="Kiss B."/>
            <person name="Kocsube S."/>
            <person name="Kotiranta H."/>
            <person name="LaButti K.M."/>
            <person name="Lechner B.E."/>
            <person name="Liimatainen K."/>
            <person name="Lipzen A."/>
            <person name="Lukacs Z."/>
            <person name="Mihaltcheva S."/>
            <person name="Morgado L.N."/>
            <person name="Niskanen T."/>
            <person name="Noordeloos M.E."/>
            <person name="Ohm R.A."/>
            <person name="Ortiz-Santana B."/>
            <person name="Ovrebo C."/>
            <person name="Racz N."/>
            <person name="Riley R."/>
            <person name="Savchenko A."/>
            <person name="Shiryaev A."/>
            <person name="Soop K."/>
            <person name="Spirin V."/>
            <person name="Szebenyi C."/>
            <person name="Tomsovsky M."/>
            <person name="Tulloss R.E."/>
            <person name="Uehling J."/>
            <person name="Grigoriev I.V."/>
            <person name="Vagvolgyi C."/>
            <person name="Papp T."/>
            <person name="Martin F.M."/>
            <person name="Miettinen O."/>
            <person name="Hibbett D.S."/>
            <person name="Nagy L.G."/>
        </authorList>
    </citation>
    <scope>NUCLEOTIDE SEQUENCE [LARGE SCALE GENOMIC DNA]</scope>
    <source>
        <strain evidence="11 12">CBS 309.79</strain>
    </source>
</reference>
<evidence type="ECO:0000256" key="4">
    <source>
        <dbReference type="ARBA" id="ARBA00022692"/>
    </source>
</evidence>
<keyword evidence="6" id="KW-0406">Ion transport</keyword>
<feature type="transmembrane region" description="Helical" evidence="9">
    <location>
        <begin position="591"/>
        <end position="612"/>
    </location>
</feature>
<evidence type="ECO:0000256" key="8">
    <source>
        <dbReference type="SAM" id="MobiDB-lite"/>
    </source>
</evidence>
<feature type="transmembrane region" description="Helical" evidence="9">
    <location>
        <begin position="141"/>
        <end position="164"/>
    </location>
</feature>
<dbReference type="GO" id="GO:0006874">
    <property type="term" value="P:intracellular calcium ion homeostasis"/>
    <property type="evidence" value="ECO:0007669"/>
    <property type="project" value="TreeGrafter"/>
</dbReference>
<comment type="subcellular location">
    <subcellularLocation>
        <location evidence="1">Endomembrane system</location>
        <topology evidence="1">Multi-pass membrane protein</topology>
    </subcellularLocation>
</comment>
<evidence type="ECO:0000256" key="5">
    <source>
        <dbReference type="ARBA" id="ARBA00022989"/>
    </source>
</evidence>
<accession>A0A5C3QPW3</accession>
<dbReference type="STRING" id="1884261.A0A5C3QPW3"/>
<feature type="transmembrane region" description="Helical" evidence="9">
    <location>
        <begin position="111"/>
        <end position="129"/>
    </location>
</feature>
<feature type="domain" description="Sodium/calcium exchanger membrane region" evidence="10">
    <location>
        <begin position="494"/>
        <end position="637"/>
    </location>
</feature>
<dbReference type="EMBL" id="ML178821">
    <property type="protein sequence ID" value="TFL02860.1"/>
    <property type="molecule type" value="Genomic_DNA"/>
</dbReference>
<dbReference type="GO" id="GO:0000329">
    <property type="term" value="C:fungal-type vacuole membrane"/>
    <property type="evidence" value="ECO:0007669"/>
    <property type="project" value="TreeGrafter"/>
</dbReference>
<feature type="region of interest" description="Disordered" evidence="8">
    <location>
        <begin position="285"/>
        <end position="364"/>
    </location>
</feature>
<evidence type="ECO:0000256" key="2">
    <source>
        <dbReference type="ARBA" id="ARBA00008170"/>
    </source>
</evidence>
<dbReference type="AlphaFoldDB" id="A0A5C3QPW3"/>
<feature type="region of interest" description="Disordered" evidence="8">
    <location>
        <begin position="27"/>
        <end position="51"/>
    </location>
</feature>
<gene>
    <name evidence="11" type="ORF">BDV98DRAFT_564956</name>
</gene>
<feature type="domain" description="Sodium/calcium exchanger membrane region" evidence="10">
    <location>
        <begin position="111"/>
        <end position="268"/>
    </location>
</feature>
<evidence type="ECO:0000256" key="6">
    <source>
        <dbReference type="ARBA" id="ARBA00023065"/>
    </source>
</evidence>
<dbReference type="OrthoDB" id="1699231at2759"/>
<dbReference type="InterPro" id="IPR044880">
    <property type="entry name" value="NCX_ion-bd_dom_sf"/>
</dbReference>
<dbReference type="GO" id="GO:0012505">
    <property type="term" value="C:endomembrane system"/>
    <property type="evidence" value="ECO:0007669"/>
    <property type="project" value="UniProtKB-SubCell"/>
</dbReference>
<keyword evidence="12" id="KW-1185">Reference proteome</keyword>
<keyword evidence="4 9" id="KW-0812">Transmembrane</keyword>
<keyword evidence="3" id="KW-0813">Transport</keyword>
<evidence type="ECO:0000259" key="10">
    <source>
        <dbReference type="Pfam" id="PF01699"/>
    </source>
</evidence>
<feature type="compositionally biased region" description="Polar residues" evidence="8">
    <location>
        <begin position="32"/>
        <end position="46"/>
    </location>
</feature>
<dbReference type="InterPro" id="IPR004713">
    <property type="entry name" value="CaH_exchang"/>
</dbReference>
<comment type="similarity">
    <text evidence="2">Belongs to the Ca(2+):cation antiporter (CaCA) (TC 2.A.19) family.</text>
</comment>
<feature type="transmembrane region" description="Helical" evidence="9">
    <location>
        <begin position="83"/>
        <end position="105"/>
    </location>
</feature>
<evidence type="ECO:0000256" key="3">
    <source>
        <dbReference type="ARBA" id="ARBA00022448"/>
    </source>
</evidence>
<dbReference type="Gene3D" id="1.20.1420.30">
    <property type="entry name" value="NCX, central ion-binding region"/>
    <property type="match status" value="2"/>
</dbReference>
<sequence length="656" mass="70345">MVHPNPAEHATQDPLTSANVSRIDAAEPGITPNASHPRSAGTTSIGRHQDRAPFSRKLTRSLFFRPAHLIGKPPSYAQSIRSALTYSVVNALLVFNPIAWALHYTNQNTNATFACALLGIVPLAGLLGHGTETIALYTGDALGGLINASLGNATEFIIAILLLLKCELRVVQASLLGGLLSNLLLVTGMAFLVGGFRFNEQEFQQTAAQLNTSLMTLAVISLVLPTVFAFAIEQASGEDQERRLILEMSRGASLILILIYVSYMVFQLYSHSYLYNPDAEYEIRSDSSSSSSCTSSSTSSRPTSPIPVDEAPSKSGKLSSKSKADQISPAAIQEEPTEITSSPSGSSSSAIPAPSTPGPTTTLRATHGQLQVHPHPTHPNTNTHLYLHPHVRRANSLPFGSAAALGRGNRYPITPGVDWREVEKQEEIQSRGMGYGATQRGPAYVHRSPAYINQRTAPRVAFDLEGQGPRTGSSSTVGGQVREVETPEMNMITAIVLLLGTTGLTYLTAEALTDALEDIGNNGTVSKEWLGLILLAVVGNAAEHVTAVFVAYRNKVDLSLAVSIGSSIQIALFVIPLLVIISWAIGKPLSLLFDPLEVVTLFLSVLLVRFATEDGRTHYMSGVTLFGSYILIAYAFWYYPNSGTAAGKLFDEACRT</sequence>
<dbReference type="Pfam" id="PF01699">
    <property type="entry name" value="Na_Ca_ex"/>
    <property type="match status" value="2"/>
</dbReference>
<feature type="transmembrane region" description="Helical" evidence="9">
    <location>
        <begin position="491"/>
        <end position="509"/>
    </location>
</feature>
<feature type="transmembrane region" description="Helical" evidence="9">
    <location>
        <begin position="214"/>
        <end position="232"/>
    </location>
</feature>
<feature type="transmembrane region" description="Helical" evidence="9">
    <location>
        <begin position="252"/>
        <end position="269"/>
    </location>
</feature>
<feature type="transmembrane region" description="Helical" evidence="9">
    <location>
        <begin position="529"/>
        <end position="552"/>
    </location>
</feature>
<dbReference type="Proteomes" id="UP000305067">
    <property type="component" value="Unassembled WGS sequence"/>
</dbReference>
<keyword evidence="7 9" id="KW-0472">Membrane</keyword>
<dbReference type="PANTHER" id="PTHR31503:SF20">
    <property type="entry name" value="CA(2+)_H(+) EXCHANGER, PUTATIVE (EUROFUNG)-RELATED"/>
    <property type="match status" value="1"/>
</dbReference>
<feature type="transmembrane region" description="Helical" evidence="9">
    <location>
        <begin position="564"/>
        <end position="585"/>
    </location>
</feature>
<proteinExistence type="inferred from homology"/>
<name>A0A5C3QPW3_9AGAR</name>
<protein>
    <submittedName>
        <fullName evidence="11">Sodium/calcium exchanger protein-domain-containing protein</fullName>
    </submittedName>
</protein>
<evidence type="ECO:0000313" key="12">
    <source>
        <dbReference type="Proteomes" id="UP000305067"/>
    </source>
</evidence>
<feature type="transmembrane region" description="Helical" evidence="9">
    <location>
        <begin position="619"/>
        <end position="639"/>
    </location>
</feature>
<feature type="transmembrane region" description="Helical" evidence="9">
    <location>
        <begin position="170"/>
        <end position="193"/>
    </location>
</feature>
<evidence type="ECO:0000256" key="7">
    <source>
        <dbReference type="ARBA" id="ARBA00023136"/>
    </source>
</evidence>
<evidence type="ECO:0000256" key="1">
    <source>
        <dbReference type="ARBA" id="ARBA00004127"/>
    </source>
</evidence>
<organism evidence="11 12">
    <name type="scientific">Pterulicium gracile</name>
    <dbReference type="NCBI Taxonomy" id="1884261"/>
    <lineage>
        <taxon>Eukaryota</taxon>
        <taxon>Fungi</taxon>
        <taxon>Dikarya</taxon>
        <taxon>Basidiomycota</taxon>
        <taxon>Agaricomycotina</taxon>
        <taxon>Agaricomycetes</taxon>
        <taxon>Agaricomycetidae</taxon>
        <taxon>Agaricales</taxon>
        <taxon>Pleurotineae</taxon>
        <taxon>Pterulaceae</taxon>
        <taxon>Pterulicium</taxon>
    </lineage>
</organism>
<keyword evidence="5 9" id="KW-1133">Transmembrane helix</keyword>
<feature type="compositionally biased region" description="Low complexity" evidence="8">
    <location>
        <begin position="286"/>
        <end position="303"/>
    </location>
</feature>
<evidence type="ECO:0000256" key="9">
    <source>
        <dbReference type="SAM" id="Phobius"/>
    </source>
</evidence>
<evidence type="ECO:0000313" key="11">
    <source>
        <dbReference type="EMBL" id="TFL02860.1"/>
    </source>
</evidence>
<dbReference type="GO" id="GO:0015369">
    <property type="term" value="F:calcium:proton antiporter activity"/>
    <property type="evidence" value="ECO:0007669"/>
    <property type="project" value="TreeGrafter"/>
</dbReference>
<dbReference type="PANTHER" id="PTHR31503">
    <property type="entry name" value="VACUOLAR CALCIUM ION TRANSPORTER"/>
    <property type="match status" value="1"/>
</dbReference>
<dbReference type="InterPro" id="IPR004837">
    <property type="entry name" value="NaCa_Exmemb"/>
</dbReference>
<feature type="compositionally biased region" description="Low complexity" evidence="8">
    <location>
        <begin position="338"/>
        <end position="362"/>
    </location>
</feature>